<dbReference type="Pfam" id="PF00076">
    <property type="entry name" value="RRM_1"/>
    <property type="match status" value="2"/>
</dbReference>
<dbReference type="GO" id="GO:0008380">
    <property type="term" value="P:RNA splicing"/>
    <property type="evidence" value="ECO:0007669"/>
    <property type="project" value="UniProtKB-KW"/>
</dbReference>
<accession>A0A0G4I161</accession>
<feature type="compositionally biased region" description="Low complexity" evidence="11">
    <location>
        <begin position="194"/>
        <end position="207"/>
    </location>
</feature>
<dbReference type="GO" id="GO:0003723">
    <property type="term" value="F:RNA binding"/>
    <property type="evidence" value="ECO:0007669"/>
    <property type="project" value="UniProtKB-UniRule"/>
</dbReference>
<organism evidence="13">
    <name type="scientific">Chromera velia CCMP2878</name>
    <dbReference type="NCBI Taxonomy" id="1169474"/>
    <lineage>
        <taxon>Eukaryota</taxon>
        <taxon>Sar</taxon>
        <taxon>Alveolata</taxon>
        <taxon>Colpodellida</taxon>
        <taxon>Chromeraceae</taxon>
        <taxon>Chromera</taxon>
    </lineage>
</organism>
<evidence type="ECO:0000259" key="12">
    <source>
        <dbReference type="PROSITE" id="PS50102"/>
    </source>
</evidence>
<dbReference type="GO" id="GO:0006397">
    <property type="term" value="P:mRNA processing"/>
    <property type="evidence" value="ECO:0007669"/>
    <property type="project" value="UniProtKB-KW"/>
</dbReference>
<sequence>MPGGGAPRQGPGLIPPEVMQQMLLNMVQSGKGPLPGAGVGGGKPDDDFSGENQTLYVNNLNDRINPTKMKERLDSLFRQHGEVIDVQCSGTFWRKGQAWITFASVDQARRAMDSLNGVQLEGKEMRVRFAKSKADVVTKKEGTFVPREKKPRRPPGFKKQAADMLLRMATEVDRQRETEAAAAGPGPSGTQQPASGASAAANINGFAPPTKPDEDGVKRRKRFGGWDDQAPAENGTGPSGGFSGPPPTAQAPAAQTGFTSGPPKQAPLTSVPNYSVPSKTLFIEGIAPDTQEAALRSLFQGQQGFVDIRTIISRGVAFADFATEAMSSMAIQATNNARLGSGQIRVSFAKK</sequence>
<feature type="region of interest" description="Disordered" evidence="11">
    <location>
        <begin position="173"/>
        <end position="270"/>
    </location>
</feature>
<name>A0A0G4I161_9ALVE</name>
<dbReference type="InterPro" id="IPR012677">
    <property type="entry name" value="Nucleotide-bd_a/b_plait_sf"/>
</dbReference>
<gene>
    <name evidence="13" type="ORF">Cvel_9</name>
</gene>
<evidence type="ECO:0000256" key="7">
    <source>
        <dbReference type="ARBA" id="ARBA00023187"/>
    </source>
</evidence>
<evidence type="ECO:0000256" key="3">
    <source>
        <dbReference type="ARBA" id="ARBA00022664"/>
    </source>
</evidence>
<feature type="domain" description="RRM" evidence="12">
    <location>
        <begin position="279"/>
        <end position="351"/>
    </location>
</feature>
<dbReference type="PhylomeDB" id="A0A0G4I161"/>
<dbReference type="Gene3D" id="3.30.70.330">
    <property type="match status" value="2"/>
</dbReference>
<evidence type="ECO:0000256" key="1">
    <source>
        <dbReference type="ARBA" id="ARBA00004123"/>
    </source>
</evidence>
<keyword evidence="4" id="KW-0747">Spliceosome</keyword>
<dbReference type="PROSITE" id="PS50102">
    <property type="entry name" value="RRM"/>
    <property type="match status" value="2"/>
</dbReference>
<evidence type="ECO:0000256" key="5">
    <source>
        <dbReference type="ARBA" id="ARBA00022737"/>
    </source>
</evidence>
<keyword evidence="6 10" id="KW-0694">RNA-binding</keyword>
<dbReference type="PANTHER" id="PTHR10501">
    <property type="entry name" value="U1 SMALL NUCLEAR RIBONUCLEOPROTEIN A/U2 SMALL NUCLEAR RIBONUCLEOPROTEIN B"/>
    <property type="match status" value="1"/>
</dbReference>
<evidence type="ECO:0000256" key="4">
    <source>
        <dbReference type="ARBA" id="ARBA00022728"/>
    </source>
</evidence>
<evidence type="ECO:0000256" key="10">
    <source>
        <dbReference type="PROSITE-ProRule" id="PRU00176"/>
    </source>
</evidence>
<keyword evidence="7" id="KW-0508">mRNA splicing</keyword>
<proteinExistence type="inferred from homology"/>
<dbReference type="InterPro" id="IPR035979">
    <property type="entry name" value="RBD_domain_sf"/>
</dbReference>
<keyword evidence="3" id="KW-0507">mRNA processing</keyword>
<evidence type="ECO:0000256" key="11">
    <source>
        <dbReference type="SAM" id="MobiDB-lite"/>
    </source>
</evidence>
<evidence type="ECO:0000256" key="8">
    <source>
        <dbReference type="ARBA" id="ARBA00023242"/>
    </source>
</evidence>
<dbReference type="AlphaFoldDB" id="A0A0G4I161"/>
<feature type="region of interest" description="Disordered" evidence="11">
    <location>
        <begin position="140"/>
        <end position="161"/>
    </location>
</feature>
<keyword evidence="5" id="KW-0677">Repeat</keyword>
<dbReference type="InterPro" id="IPR000504">
    <property type="entry name" value="RRM_dom"/>
</dbReference>
<protein>
    <recommendedName>
        <fullName evidence="12">RRM domain-containing protein</fullName>
    </recommendedName>
</protein>
<dbReference type="GO" id="GO:0005681">
    <property type="term" value="C:spliceosomal complex"/>
    <property type="evidence" value="ECO:0007669"/>
    <property type="project" value="UniProtKB-KW"/>
</dbReference>
<dbReference type="VEuPathDB" id="CryptoDB:Cvel_9"/>
<dbReference type="FunFam" id="3.30.70.330:FF:000029">
    <property type="entry name" value="U2 small nuclear ribonucleoprotein B"/>
    <property type="match status" value="1"/>
</dbReference>
<feature type="domain" description="RRM" evidence="12">
    <location>
        <begin position="53"/>
        <end position="132"/>
    </location>
</feature>
<reference evidence="13" key="1">
    <citation type="submission" date="2014-11" db="EMBL/GenBank/DDBJ databases">
        <authorList>
            <person name="Otto D Thomas"/>
            <person name="Naeem Raeece"/>
        </authorList>
    </citation>
    <scope>NUCLEOTIDE SEQUENCE</scope>
</reference>
<dbReference type="FunFam" id="3.30.70.330:FF:000039">
    <property type="entry name" value="U1 small nuclear ribonucleoprotein A"/>
    <property type="match status" value="1"/>
</dbReference>
<comment type="similarity">
    <text evidence="2">Belongs to the RRM U1 A/B'' family.</text>
</comment>
<dbReference type="SMART" id="SM00360">
    <property type="entry name" value="RRM"/>
    <property type="match status" value="2"/>
</dbReference>
<evidence type="ECO:0000256" key="9">
    <source>
        <dbReference type="ARBA" id="ARBA00023274"/>
    </source>
</evidence>
<dbReference type="GO" id="GO:0030532">
    <property type="term" value="C:small nuclear ribonucleoprotein complex"/>
    <property type="evidence" value="ECO:0007669"/>
    <property type="project" value="UniProtKB-ARBA"/>
</dbReference>
<evidence type="ECO:0000256" key="2">
    <source>
        <dbReference type="ARBA" id="ARBA00007243"/>
    </source>
</evidence>
<dbReference type="SUPFAM" id="SSF54928">
    <property type="entry name" value="RNA-binding domain, RBD"/>
    <property type="match status" value="1"/>
</dbReference>
<evidence type="ECO:0000313" key="13">
    <source>
        <dbReference type="EMBL" id="CEM50582.1"/>
    </source>
</evidence>
<dbReference type="EMBL" id="CDMZ01004701">
    <property type="protein sequence ID" value="CEM50582.1"/>
    <property type="molecule type" value="Genomic_DNA"/>
</dbReference>
<keyword evidence="9" id="KW-0687">Ribonucleoprotein</keyword>
<evidence type="ECO:0000256" key="6">
    <source>
        <dbReference type="ARBA" id="ARBA00022884"/>
    </source>
</evidence>
<keyword evidence="8" id="KW-0539">Nucleus</keyword>
<comment type="subcellular location">
    <subcellularLocation>
        <location evidence="1">Nucleus</location>
    </subcellularLocation>
</comment>